<protein>
    <submittedName>
        <fullName evidence="1">Uncharacterized protein</fullName>
    </submittedName>
</protein>
<name>A0A9K3H5J2_HELAN</name>
<gene>
    <name evidence="1" type="ORF">HanXRQr2_Chr14g0621251</name>
</gene>
<keyword evidence="2" id="KW-1185">Reference proteome</keyword>
<evidence type="ECO:0000313" key="1">
    <source>
        <dbReference type="EMBL" id="KAF5767171.1"/>
    </source>
</evidence>
<sequence length="40" mass="4814">MWEKEIKDCTTLLRHLLRSPSFLQEFHLNPWEVDLGYGPI</sequence>
<reference evidence="1" key="2">
    <citation type="submission" date="2020-06" db="EMBL/GenBank/DDBJ databases">
        <title>Helianthus annuus Genome sequencing and assembly Release 2.</title>
        <authorList>
            <person name="Gouzy J."/>
            <person name="Langlade N."/>
            <person name="Munos S."/>
        </authorList>
    </citation>
    <scope>NUCLEOTIDE SEQUENCE</scope>
    <source>
        <tissue evidence="1">Leaves</tissue>
    </source>
</reference>
<comment type="caution">
    <text evidence="1">The sequence shown here is derived from an EMBL/GenBank/DDBJ whole genome shotgun (WGS) entry which is preliminary data.</text>
</comment>
<evidence type="ECO:0000313" key="2">
    <source>
        <dbReference type="Proteomes" id="UP000215914"/>
    </source>
</evidence>
<dbReference type="Proteomes" id="UP000215914">
    <property type="component" value="Unassembled WGS sequence"/>
</dbReference>
<accession>A0A9K3H5J2</accession>
<dbReference type="AlphaFoldDB" id="A0A9K3H5J2"/>
<reference evidence="1" key="1">
    <citation type="journal article" date="2017" name="Nature">
        <title>The sunflower genome provides insights into oil metabolism, flowering and Asterid evolution.</title>
        <authorList>
            <person name="Badouin H."/>
            <person name="Gouzy J."/>
            <person name="Grassa C.J."/>
            <person name="Murat F."/>
            <person name="Staton S.E."/>
            <person name="Cottret L."/>
            <person name="Lelandais-Briere C."/>
            <person name="Owens G.L."/>
            <person name="Carrere S."/>
            <person name="Mayjonade B."/>
            <person name="Legrand L."/>
            <person name="Gill N."/>
            <person name="Kane N.C."/>
            <person name="Bowers J.E."/>
            <person name="Hubner S."/>
            <person name="Bellec A."/>
            <person name="Berard A."/>
            <person name="Berges H."/>
            <person name="Blanchet N."/>
            <person name="Boniface M.C."/>
            <person name="Brunel D."/>
            <person name="Catrice O."/>
            <person name="Chaidir N."/>
            <person name="Claudel C."/>
            <person name="Donnadieu C."/>
            <person name="Faraut T."/>
            <person name="Fievet G."/>
            <person name="Helmstetter N."/>
            <person name="King M."/>
            <person name="Knapp S.J."/>
            <person name="Lai Z."/>
            <person name="Le Paslier M.C."/>
            <person name="Lippi Y."/>
            <person name="Lorenzon L."/>
            <person name="Mandel J.R."/>
            <person name="Marage G."/>
            <person name="Marchand G."/>
            <person name="Marquand E."/>
            <person name="Bret-Mestries E."/>
            <person name="Morien E."/>
            <person name="Nambeesan S."/>
            <person name="Nguyen T."/>
            <person name="Pegot-Espagnet P."/>
            <person name="Pouilly N."/>
            <person name="Raftis F."/>
            <person name="Sallet E."/>
            <person name="Schiex T."/>
            <person name="Thomas J."/>
            <person name="Vandecasteele C."/>
            <person name="Vares D."/>
            <person name="Vear F."/>
            <person name="Vautrin S."/>
            <person name="Crespi M."/>
            <person name="Mangin B."/>
            <person name="Burke J.M."/>
            <person name="Salse J."/>
            <person name="Munos S."/>
            <person name="Vincourt P."/>
            <person name="Rieseberg L.H."/>
            <person name="Langlade N.B."/>
        </authorList>
    </citation>
    <scope>NUCLEOTIDE SEQUENCE</scope>
    <source>
        <tissue evidence="1">Leaves</tissue>
    </source>
</reference>
<dbReference type="Gramene" id="mRNA:HanXRQr2_Chr14g0621251">
    <property type="protein sequence ID" value="mRNA:HanXRQr2_Chr14g0621251"/>
    <property type="gene ID" value="HanXRQr2_Chr14g0621251"/>
</dbReference>
<proteinExistence type="predicted"/>
<dbReference type="EMBL" id="MNCJ02000329">
    <property type="protein sequence ID" value="KAF5767171.1"/>
    <property type="molecule type" value="Genomic_DNA"/>
</dbReference>
<organism evidence="1 2">
    <name type="scientific">Helianthus annuus</name>
    <name type="common">Common sunflower</name>
    <dbReference type="NCBI Taxonomy" id="4232"/>
    <lineage>
        <taxon>Eukaryota</taxon>
        <taxon>Viridiplantae</taxon>
        <taxon>Streptophyta</taxon>
        <taxon>Embryophyta</taxon>
        <taxon>Tracheophyta</taxon>
        <taxon>Spermatophyta</taxon>
        <taxon>Magnoliopsida</taxon>
        <taxon>eudicotyledons</taxon>
        <taxon>Gunneridae</taxon>
        <taxon>Pentapetalae</taxon>
        <taxon>asterids</taxon>
        <taxon>campanulids</taxon>
        <taxon>Asterales</taxon>
        <taxon>Asteraceae</taxon>
        <taxon>Asteroideae</taxon>
        <taxon>Heliantheae alliance</taxon>
        <taxon>Heliantheae</taxon>
        <taxon>Helianthus</taxon>
    </lineage>
</organism>